<keyword evidence="4 5" id="KW-0720">Serine protease</keyword>
<dbReference type="PANTHER" id="PTHR43806:SF11">
    <property type="entry name" value="CEREVISIN-RELATED"/>
    <property type="match status" value="1"/>
</dbReference>
<proteinExistence type="inferred from homology"/>
<evidence type="ECO:0000313" key="10">
    <source>
        <dbReference type="EMBL" id="GAA3935742.1"/>
    </source>
</evidence>
<keyword evidence="3 5" id="KW-0378">Hydrolase</keyword>
<evidence type="ECO:0008006" key="12">
    <source>
        <dbReference type="Google" id="ProtNLM"/>
    </source>
</evidence>
<dbReference type="InterPro" id="IPR000209">
    <property type="entry name" value="Peptidase_S8/S53_dom"/>
</dbReference>
<dbReference type="PROSITE" id="PS00136">
    <property type="entry name" value="SUBTILASE_ASP"/>
    <property type="match status" value="1"/>
</dbReference>
<evidence type="ECO:0000259" key="9">
    <source>
        <dbReference type="Pfam" id="PF05922"/>
    </source>
</evidence>
<dbReference type="InterPro" id="IPR050131">
    <property type="entry name" value="Peptidase_S8_subtilisin-like"/>
</dbReference>
<evidence type="ECO:0000313" key="11">
    <source>
        <dbReference type="Proteomes" id="UP001501000"/>
    </source>
</evidence>
<dbReference type="InterPro" id="IPR023828">
    <property type="entry name" value="Peptidase_S8_Ser-AS"/>
</dbReference>
<keyword evidence="7" id="KW-0732">Signal</keyword>
<feature type="domain" description="Inhibitor I9" evidence="9">
    <location>
        <begin position="77"/>
        <end position="114"/>
    </location>
</feature>
<sequence length="399" mass="40507">MEHSMRLIARCAALAVPLVLAPVVALPGASAQEERRVPVPVTRTAGVPVPDSYIVTLKEGADSSAFVSRIPLMNKPRFTYGTALSGFAATLTDAQLDFVRKSPLVAAVEQNAQVVADGVGGRGLAPAETWGLDRIDQRTLPLDGDFTTSGNGAGVRAYVLDTGIDYRHAEFSGRASFGFDAMGDGRAGADCQGHGTHVAGTIGGSTYGVARKAGLVSVRVLGCDGRGDWAGIIAGMDWIAKNAVKPAVVNASLGGQRSTAVNSAADALYASGVLPVAAAGNSAADACGVSPASADGAFTVGATNRDDEETSFSNWGPCLSLYAPGQDIESAKLGGGSVALSGTSMAAPHVAGVAALYLATNPSSSSADVAAWLNRSSTKDVLRSLSPTSPNRLVFTNGL</sequence>
<dbReference type="PRINTS" id="PR00723">
    <property type="entry name" value="SUBTILISIN"/>
</dbReference>
<dbReference type="Gene3D" id="3.40.50.200">
    <property type="entry name" value="Peptidase S8/S53 domain"/>
    <property type="match status" value="1"/>
</dbReference>
<feature type="active site" description="Charge relay system" evidence="5">
    <location>
        <position position="344"/>
    </location>
</feature>
<evidence type="ECO:0000256" key="7">
    <source>
        <dbReference type="SAM" id="SignalP"/>
    </source>
</evidence>
<dbReference type="InterPro" id="IPR022398">
    <property type="entry name" value="Peptidase_S8_His-AS"/>
</dbReference>
<protein>
    <recommendedName>
        <fullName evidence="12">S8 family peptidase</fullName>
    </recommendedName>
</protein>
<reference evidence="11" key="1">
    <citation type="journal article" date="2019" name="Int. J. Syst. Evol. Microbiol.">
        <title>The Global Catalogue of Microorganisms (GCM) 10K type strain sequencing project: providing services to taxonomists for standard genome sequencing and annotation.</title>
        <authorList>
            <consortium name="The Broad Institute Genomics Platform"/>
            <consortium name="The Broad Institute Genome Sequencing Center for Infectious Disease"/>
            <person name="Wu L."/>
            <person name="Ma J."/>
        </authorList>
    </citation>
    <scope>NUCLEOTIDE SEQUENCE [LARGE SCALE GENOMIC DNA]</scope>
    <source>
        <strain evidence="11">JCM 16956</strain>
    </source>
</reference>
<dbReference type="EMBL" id="BAABAJ010000022">
    <property type="protein sequence ID" value="GAA3935742.1"/>
    <property type="molecule type" value="Genomic_DNA"/>
</dbReference>
<dbReference type="PROSITE" id="PS51892">
    <property type="entry name" value="SUBTILASE"/>
    <property type="match status" value="1"/>
</dbReference>
<keyword evidence="11" id="KW-1185">Reference proteome</keyword>
<evidence type="ECO:0000256" key="5">
    <source>
        <dbReference type="PROSITE-ProRule" id="PRU01240"/>
    </source>
</evidence>
<evidence type="ECO:0000256" key="1">
    <source>
        <dbReference type="ARBA" id="ARBA00011073"/>
    </source>
</evidence>
<evidence type="ECO:0000256" key="3">
    <source>
        <dbReference type="ARBA" id="ARBA00022801"/>
    </source>
</evidence>
<feature type="active site" description="Charge relay system" evidence="5">
    <location>
        <position position="161"/>
    </location>
</feature>
<dbReference type="InterPro" id="IPR036852">
    <property type="entry name" value="Peptidase_S8/S53_dom_sf"/>
</dbReference>
<dbReference type="InterPro" id="IPR010259">
    <property type="entry name" value="S8pro/Inhibitor_I9"/>
</dbReference>
<dbReference type="PROSITE" id="PS00138">
    <property type="entry name" value="SUBTILASE_SER"/>
    <property type="match status" value="1"/>
</dbReference>
<dbReference type="Proteomes" id="UP001501000">
    <property type="component" value="Unassembled WGS sequence"/>
</dbReference>
<comment type="similarity">
    <text evidence="1 5 6">Belongs to the peptidase S8 family.</text>
</comment>
<evidence type="ECO:0000259" key="8">
    <source>
        <dbReference type="Pfam" id="PF00082"/>
    </source>
</evidence>
<dbReference type="SUPFAM" id="SSF52743">
    <property type="entry name" value="Subtilisin-like"/>
    <property type="match status" value="1"/>
</dbReference>
<comment type="caution">
    <text evidence="10">The sequence shown here is derived from an EMBL/GenBank/DDBJ whole genome shotgun (WGS) entry which is preliminary data.</text>
</comment>
<accession>A0ABP7N503</accession>
<name>A0ABP7N503_9ACTN</name>
<dbReference type="CDD" id="cd04077">
    <property type="entry name" value="Peptidases_S8_PCSK9_ProteinaseK_like"/>
    <property type="match status" value="1"/>
</dbReference>
<dbReference type="InterPro" id="IPR037045">
    <property type="entry name" value="S8pro/Inhibitor_I9_sf"/>
</dbReference>
<feature type="active site" description="Charge relay system" evidence="5">
    <location>
        <position position="194"/>
    </location>
</feature>
<evidence type="ECO:0000256" key="6">
    <source>
        <dbReference type="RuleBase" id="RU003355"/>
    </source>
</evidence>
<feature type="signal peptide" evidence="7">
    <location>
        <begin position="1"/>
        <end position="21"/>
    </location>
</feature>
<dbReference type="Gene3D" id="3.30.70.80">
    <property type="entry name" value="Peptidase S8 propeptide/proteinase inhibitor I9"/>
    <property type="match status" value="1"/>
</dbReference>
<dbReference type="PANTHER" id="PTHR43806">
    <property type="entry name" value="PEPTIDASE S8"/>
    <property type="match status" value="1"/>
</dbReference>
<organism evidence="10 11">
    <name type="scientific">Streptomyces gulbargensis</name>
    <dbReference type="NCBI Taxonomy" id="364901"/>
    <lineage>
        <taxon>Bacteria</taxon>
        <taxon>Bacillati</taxon>
        <taxon>Actinomycetota</taxon>
        <taxon>Actinomycetes</taxon>
        <taxon>Kitasatosporales</taxon>
        <taxon>Streptomycetaceae</taxon>
        <taxon>Streptomyces</taxon>
    </lineage>
</organism>
<evidence type="ECO:0000256" key="2">
    <source>
        <dbReference type="ARBA" id="ARBA00022670"/>
    </source>
</evidence>
<gene>
    <name evidence="10" type="ORF">GCM10022244_50180</name>
</gene>
<dbReference type="SUPFAM" id="SSF54897">
    <property type="entry name" value="Protease propeptides/inhibitors"/>
    <property type="match status" value="1"/>
</dbReference>
<dbReference type="Pfam" id="PF00082">
    <property type="entry name" value="Peptidase_S8"/>
    <property type="match status" value="1"/>
</dbReference>
<dbReference type="Pfam" id="PF05922">
    <property type="entry name" value="Inhibitor_I9"/>
    <property type="match status" value="1"/>
</dbReference>
<keyword evidence="2 5" id="KW-0645">Protease</keyword>
<dbReference type="InterPro" id="IPR023827">
    <property type="entry name" value="Peptidase_S8_Asp-AS"/>
</dbReference>
<evidence type="ECO:0000256" key="4">
    <source>
        <dbReference type="ARBA" id="ARBA00022825"/>
    </source>
</evidence>
<feature type="chain" id="PRO_5045361853" description="S8 family peptidase" evidence="7">
    <location>
        <begin position="22"/>
        <end position="399"/>
    </location>
</feature>
<dbReference type="InterPro" id="IPR015500">
    <property type="entry name" value="Peptidase_S8_subtilisin-rel"/>
</dbReference>
<dbReference type="InterPro" id="IPR034193">
    <property type="entry name" value="PCSK9_ProteinaseK-like"/>
</dbReference>
<dbReference type="PROSITE" id="PS00137">
    <property type="entry name" value="SUBTILASE_HIS"/>
    <property type="match status" value="1"/>
</dbReference>
<feature type="domain" description="Peptidase S8/S53" evidence="8">
    <location>
        <begin position="155"/>
        <end position="379"/>
    </location>
</feature>